<gene>
    <name evidence="1" type="ORF">HUG15_16990</name>
</gene>
<sequence>MDQLECVMAVQRRADKLLKKTVMSEHDAYSYAIHEFMREQRKKMPAAKADHLYAFLLRNFGIE</sequence>
<dbReference type="RefSeq" id="WP_200124229.1">
    <property type="nucleotide sequence ID" value="NZ_CP054705.1"/>
</dbReference>
<dbReference type="Proteomes" id="UP000595823">
    <property type="component" value="Chromosome"/>
</dbReference>
<keyword evidence="2" id="KW-1185">Reference proteome</keyword>
<evidence type="ECO:0000313" key="2">
    <source>
        <dbReference type="Proteomes" id="UP000595823"/>
    </source>
</evidence>
<reference evidence="1 2" key="1">
    <citation type="submission" date="2020-06" db="EMBL/GenBank/DDBJ databases">
        <title>Genomic analysis of Salicibibacter sp. NKC5-3.</title>
        <authorList>
            <person name="Oh Y.J."/>
        </authorList>
    </citation>
    <scope>NUCLEOTIDE SEQUENCE [LARGE SCALE GENOMIC DNA]</scope>
    <source>
        <strain evidence="1 2">NKC5-3</strain>
    </source>
</reference>
<accession>A0A7T7CCN4</accession>
<name>A0A7T7CCN4_9BACI</name>
<evidence type="ECO:0000313" key="1">
    <source>
        <dbReference type="EMBL" id="QQK77104.1"/>
    </source>
</evidence>
<dbReference type="AlphaFoldDB" id="A0A7T7CCN4"/>
<proteinExistence type="predicted"/>
<dbReference type="KEGG" id="scia:HUG15_16990"/>
<organism evidence="1 2">
    <name type="scientific">Salicibibacter cibarius</name>
    <dbReference type="NCBI Taxonomy" id="2743000"/>
    <lineage>
        <taxon>Bacteria</taxon>
        <taxon>Bacillati</taxon>
        <taxon>Bacillota</taxon>
        <taxon>Bacilli</taxon>
        <taxon>Bacillales</taxon>
        <taxon>Bacillaceae</taxon>
        <taxon>Salicibibacter</taxon>
    </lineage>
</organism>
<dbReference type="EMBL" id="CP054705">
    <property type="protein sequence ID" value="QQK77104.1"/>
    <property type="molecule type" value="Genomic_DNA"/>
</dbReference>
<protein>
    <submittedName>
        <fullName evidence="1">Uncharacterized protein</fullName>
    </submittedName>
</protein>